<reference evidence="1" key="1">
    <citation type="submission" date="2021-02" db="EMBL/GenBank/DDBJ databases">
        <authorList>
            <person name="Dougan E. K."/>
            <person name="Rhodes N."/>
            <person name="Thang M."/>
            <person name="Chan C."/>
        </authorList>
    </citation>
    <scope>NUCLEOTIDE SEQUENCE</scope>
</reference>
<gene>
    <name evidence="1" type="ORF">PGLA1383_LOCUS5222</name>
</gene>
<proteinExistence type="predicted"/>
<accession>A0A813DLH8</accession>
<comment type="caution">
    <text evidence="1">The sequence shown here is derived from an EMBL/GenBank/DDBJ whole genome shotgun (WGS) entry which is preliminary data.</text>
</comment>
<keyword evidence="2" id="KW-1185">Reference proteome</keyword>
<dbReference type="OrthoDB" id="424277at2759"/>
<sequence length="161" mass="17002">MGCQSSKQGSWGPQAAANPKCCVRGLRQELPGPVLLGRCQGQVQHEALGMKQVWAQKAKKKAVGSYLLGQAIARRFSNAEEYLPQGVSIADLTLGVQLACLAYTDDECGTVDSLGGTKKSIETITGGPEQARLPLTDILGGLGYHVDQIFSHCASPDACSQ</sequence>
<dbReference type="Proteomes" id="UP000654075">
    <property type="component" value="Unassembled WGS sequence"/>
</dbReference>
<feature type="non-terminal residue" evidence="1">
    <location>
        <position position="161"/>
    </location>
</feature>
<dbReference type="EMBL" id="CAJNNV010002015">
    <property type="protein sequence ID" value="CAE8586348.1"/>
    <property type="molecule type" value="Genomic_DNA"/>
</dbReference>
<evidence type="ECO:0000313" key="1">
    <source>
        <dbReference type="EMBL" id="CAE8586348.1"/>
    </source>
</evidence>
<evidence type="ECO:0000313" key="2">
    <source>
        <dbReference type="Proteomes" id="UP000654075"/>
    </source>
</evidence>
<name>A0A813DLH8_POLGL</name>
<protein>
    <submittedName>
        <fullName evidence="1">Uncharacterized protein</fullName>
    </submittedName>
</protein>
<organism evidence="1 2">
    <name type="scientific">Polarella glacialis</name>
    <name type="common">Dinoflagellate</name>
    <dbReference type="NCBI Taxonomy" id="89957"/>
    <lineage>
        <taxon>Eukaryota</taxon>
        <taxon>Sar</taxon>
        <taxon>Alveolata</taxon>
        <taxon>Dinophyceae</taxon>
        <taxon>Suessiales</taxon>
        <taxon>Suessiaceae</taxon>
        <taxon>Polarella</taxon>
    </lineage>
</organism>
<dbReference type="AlphaFoldDB" id="A0A813DLH8"/>